<organism evidence="2">
    <name type="scientific">Steinernema carpocapsae</name>
    <name type="common">Entomopathogenic nematode</name>
    <dbReference type="NCBI Taxonomy" id="34508"/>
    <lineage>
        <taxon>Eukaryota</taxon>
        <taxon>Metazoa</taxon>
        <taxon>Ecdysozoa</taxon>
        <taxon>Nematoda</taxon>
        <taxon>Chromadorea</taxon>
        <taxon>Rhabditida</taxon>
        <taxon>Tylenchina</taxon>
        <taxon>Panagrolaimomorpha</taxon>
        <taxon>Strongyloidoidea</taxon>
        <taxon>Steinernematidae</taxon>
        <taxon>Steinernema</taxon>
    </lineage>
</organism>
<feature type="compositionally biased region" description="Low complexity" evidence="1">
    <location>
        <begin position="89"/>
        <end position="106"/>
    </location>
</feature>
<comment type="caution">
    <text evidence="2">The sequence shown here is derived from an EMBL/GenBank/DDBJ whole genome shotgun (WGS) entry which is preliminary data.</text>
</comment>
<evidence type="ECO:0000256" key="1">
    <source>
        <dbReference type="SAM" id="MobiDB-lite"/>
    </source>
</evidence>
<dbReference type="Gene3D" id="3.10.100.10">
    <property type="entry name" value="Mannose-Binding Protein A, subunit A"/>
    <property type="match status" value="1"/>
</dbReference>
<gene>
    <name evidence="2" type="ORF">L596_015347</name>
</gene>
<evidence type="ECO:0008006" key="3">
    <source>
        <dbReference type="Google" id="ProtNLM"/>
    </source>
</evidence>
<reference evidence="2" key="2">
    <citation type="journal article" date="2015" name="Genome Biol.">
        <title>Comparative genomics of Steinernema reveals deeply conserved gene regulatory networks.</title>
        <authorList>
            <person name="Dillman A.R."/>
            <person name="Macchietto M."/>
            <person name="Porter C.F."/>
            <person name="Rogers A."/>
            <person name="Williams B."/>
            <person name="Antoshechkin I."/>
            <person name="Lee M.M."/>
            <person name="Goodwin Z."/>
            <person name="Lu X."/>
            <person name="Lewis E.E."/>
            <person name="Goodrich-Blair H."/>
            <person name="Stock S.P."/>
            <person name="Adams B.J."/>
            <person name="Sternberg P.W."/>
            <person name="Mortazavi A."/>
        </authorList>
    </citation>
    <scope>NUCLEOTIDE SEQUENCE [LARGE SCALE GENOMIC DNA]</scope>
    <source>
        <strain evidence="2">ALL</strain>
    </source>
</reference>
<evidence type="ECO:0000313" key="2">
    <source>
        <dbReference type="EMBL" id="TKR81484.1"/>
    </source>
</evidence>
<feature type="compositionally biased region" description="Basic and acidic residues" evidence="1">
    <location>
        <begin position="116"/>
        <end position="126"/>
    </location>
</feature>
<protein>
    <recommendedName>
        <fullName evidence="3">C-type lectin domain-containing protein</fullName>
    </recommendedName>
</protein>
<feature type="region of interest" description="Disordered" evidence="1">
    <location>
        <begin position="76"/>
        <end position="126"/>
    </location>
</feature>
<dbReference type="InterPro" id="IPR016187">
    <property type="entry name" value="CTDL_fold"/>
</dbReference>
<name>A0A4U5NFA7_STECR</name>
<sequence>MHHIKNDEVNPLVVLAALRFHLRTRDLLFEASGPEKGQLYEGNCYFYDDKHTKRWHEAELKCRRYGAHLGRRLRLRQRNAPHIAQIQDSSGPTDPSGTSTTSTGSGSRRRRTVSSPRRERCTAPTR</sequence>
<dbReference type="EMBL" id="AZBU02000004">
    <property type="protein sequence ID" value="TKR81484.1"/>
    <property type="molecule type" value="Genomic_DNA"/>
</dbReference>
<dbReference type="SUPFAM" id="SSF56436">
    <property type="entry name" value="C-type lectin-like"/>
    <property type="match status" value="1"/>
</dbReference>
<dbReference type="InterPro" id="IPR016186">
    <property type="entry name" value="C-type_lectin-like/link_sf"/>
</dbReference>
<proteinExistence type="predicted"/>
<reference evidence="2" key="1">
    <citation type="submission" date="2013-11" db="EMBL/GenBank/DDBJ databases">
        <authorList>
            <person name="Sternberg P."/>
            <person name="Dillman A."/>
            <person name="Macchietto M."/>
        </authorList>
    </citation>
    <scope>NUCLEOTIDE SEQUENCE</scope>
    <source>
        <strain evidence="2">ALL</strain>
    </source>
</reference>
<accession>A0A4U5NFA7</accession>
<reference evidence="2" key="3">
    <citation type="journal article" date="2019" name="G3 (Bethesda)">
        <title>Hybrid Assembly of the Genome of the Entomopathogenic Nematode Steinernema carpocapsae Identifies the X-Chromosome.</title>
        <authorList>
            <person name="Serra L."/>
            <person name="Macchietto M."/>
            <person name="Macias-Munoz A."/>
            <person name="McGill C.J."/>
            <person name="Rodriguez I.M."/>
            <person name="Rodriguez B."/>
            <person name="Murad R."/>
            <person name="Mortazavi A."/>
        </authorList>
    </citation>
    <scope>NUCLEOTIDE SEQUENCE</scope>
    <source>
        <strain evidence="2">ALL</strain>
    </source>
</reference>
<dbReference type="AlphaFoldDB" id="A0A4U5NFA7"/>